<proteinExistence type="predicted"/>
<dbReference type="Pfam" id="PF13568">
    <property type="entry name" value="OMP_b-brl_2"/>
    <property type="match status" value="1"/>
</dbReference>
<feature type="compositionally biased region" description="Polar residues" evidence="1">
    <location>
        <begin position="33"/>
        <end position="51"/>
    </location>
</feature>
<dbReference type="InterPro" id="IPR025665">
    <property type="entry name" value="Beta-barrel_OMP_2"/>
</dbReference>
<evidence type="ECO:0000313" key="5">
    <source>
        <dbReference type="Proteomes" id="UP000501802"/>
    </source>
</evidence>
<dbReference type="EMBL" id="CP050063">
    <property type="protein sequence ID" value="QIP14948.1"/>
    <property type="molecule type" value="Genomic_DNA"/>
</dbReference>
<sequence length="288" mass="30345">MKNLLSLFAFTLVSLSLSAQPKPAVRKPVNPAVRTTATQSNSAKTTTTPQNKPVAATKPTPQPATAYQEQATAAPTPTPAKSQTLATSRPALQPTIPARESHFQIGFRLGGNSSTIGGVDVSELGPGVKLERVTGFHGGVVFNIGGPTFSVQPEILYTQYGVRMAFNADYLQIKYNLVEVPVLLKATFGTSNAQFFVNAGPVATYTLSGTISVREGGQSDSQTMDMTNEGRFSYGASGGAGVSLKAGPGKFLLEGRYSYLFSNSSDETKLTPQNAMLSVGYLIPIGGR</sequence>
<evidence type="ECO:0000256" key="1">
    <source>
        <dbReference type="SAM" id="MobiDB-lite"/>
    </source>
</evidence>
<keyword evidence="5" id="KW-1185">Reference proteome</keyword>
<feature type="compositionally biased region" description="Low complexity" evidence="1">
    <location>
        <begin position="53"/>
        <end position="84"/>
    </location>
</feature>
<dbReference type="AlphaFoldDB" id="A0A6G9ARE5"/>
<feature type="signal peptide" evidence="2">
    <location>
        <begin position="1"/>
        <end position="19"/>
    </location>
</feature>
<feature type="region of interest" description="Disordered" evidence="1">
    <location>
        <begin position="20"/>
        <end position="88"/>
    </location>
</feature>
<accession>A0A6G9ARE5</accession>
<feature type="chain" id="PRO_5026283499" evidence="2">
    <location>
        <begin position="20"/>
        <end position="288"/>
    </location>
</feature>
<reference evidence="4 5" key="1">
    <citation type="submission" date="2020-03" db="EMBL/GenBank/DDBJ databases">
        <authorList>
            <person name="Kim M.K."/>
        </authorList>
    </citation>
    <scope>NUCLEOTIDE SEQUENCE [LARGE SCALE GENOMIC DNA]</scope>
    <source>
        <strain evidence="4 5">BT328</strain>
    </source>
</reference>
<gene>
    <name evidence="4" type="ORF">G8759_21150</name>
</gene>
<evidence type="ECO:0000256" key="2">
    <source>
        <dbReference type="SAM" id="SignalP"/>
    </source>
</evidence>
<dbReference type="Proteomes" id="UP000501802">
    <property type="component" value="Chromosome"/>
</dbReference>
<protein>
    <submittedName>
        <fullName evidence="4">PorT family protein</fullName>
    </submittedName>
</protein>
<evidence type="ECO:0000313" key="4">
    <source>
        <dbReference type="EMBL" id="QIP14948.1"/>
    </source>
</evidence>
<dbReference type="KEGG" id="spib:G8759_21150"/>
<dbReference type="RefSeq" id="WP_167212031.1">
    <property type="nucleotide sequence ID" value="NZ_CP050063.1"/>
</dbReference>
<evidence type="ECO:0000259" key="3">
    <source>
        <dbReference type="Pfam" id="PF13568"/>
    </source>
</evidence>
<keyword evidence="2" id="KW-0732">Signal</keyword>
<feature type="domain" description="Outer membrane protein beta-barrel" evidence="3">
    <location>
        <begin position="101"/>
        <end position="264"/>
    </location>
</feature>
<name>A0A6G9ARE5_9BACT</name>
<organism evidence="4 5">
    <name type="scientific">Spirosoma aureum</name>
    <dbReference type="NCBI Taxonomy" id="2692134"/>
    <lineage>
        <taxon>Bacteria</taxon>
        <taxon>Pseudomonadati</taxon>
        <taxon>Bacteroidota</taxon>
        <taxon>Cytophagia</taxon>
        <taxon>Cytophagales</taxon>
        <taxon>Cytophagaceae</taxon>
        <taxon>Spirosoma</taxon>
    </lineage>
</organism>